<dbReference type="Proteomes" id="UP000006049">
    <property type="component" value="Chromosome"/>
</dbReference>
<protein>
    <recommendedName>
        <fullName evidence="5">Adhesin domain-containing protein</fullName>
    </recommendedName>
</protein>
<accession>I3YXF0</accession>
<reference evidence="3 4" key="1">
    <citation type="submission" date="2012-06" db="EMBL/GenBank/DDBJ databases">
        <title>The complete genome of Aequorivita sublithincola DSM 14238.</title>
        <authorList>
            <consortium name="US DOE Joint Genome Institute (JGI-PGF)"/>
            <person name="Lucas S."/>
            <person name="Copeland A."/>
            <person name="Lapidus A."/>
            <person name="Goodwin L."/>
            <person name="Pitluck S."/>
            <person name="Peters L."/>
            <person name="Munk A.C.C."/>
            <person name="Kyrpides N."/>
            <person name="Mavromatis K."/>
            <person name="Pagani I."/>
            <person name="Ivanova N."/>
            <person name="Ovchinnikova G."/>
            <person name="Zeytun A."/>
            <person name="Detter J.C."/>
            <person name="Han C."/>
            <person name="Land M."/>
            <person name="Hauser L."/>
            <person name="Markowitz V."/>
            <person name="Cheng J.-F."/>
            <person name="Hugenholtz P."/>
            <person name="Woyke T."/>
            <person name="Wu D."/>
            <person name="Tindall B."/>
            <person name="Faehnrich R."/>
            <person name="Brambilla E."/>
            <person name="Klenk H.-P."/>
            <person name="Eisen J.A."/>
        </authorList>
    </citation>
    <scope>NUCLEOTIDE SEQUENCE [LARGE SCALE GENOMIC DNA]</scope>
    <source>
        <strain evidence="4">DSM 14238 / LMG 21431 / ACAM 643 / 9-3</strain>
    </source>
</reference>
<evidence type="ECO:0008006" key="5">
    <source>
        <dbReference type="Google" id="ProtNLM"/>
    </source>
</evidence>
<evidence type="ECO:0000256" key="2">
    <source>
        <dbReference type="SAM" id="SignalP"/>
    </source>
</evidence>
<feature type="chain" id="PRO_5003683744" description="Adhesin domain-containing protein" evidence="2">
    <location>
        <begin position="28"/>
        <end position="474"/>
    </location>
</feature>
<proteinExistence type="predicted"/>
<evidence type="ECO:0000313" key="3">
    <source>
        <dbReference type="EMBL" id="AFL81668.1"/>
    </source>
</evidence>
<keyword evidence="4" id="KW-1185">Reference proteome</keyword>
<feature type="compositionally biased region" description="Low complexity" evidence="1">
    <location>
        <begin position="266"/>
        <end position="278"/>
    </location>
</feature>
<organism evidence="3 4">
    <name type="scientific">Aequorivita sublithincola (strain DSM 14238 / LMG 21431 / ACAM 643 / 9-3)</name>
    <dbReference type="NCBI Taxonomy" id="746697"/>
    <lineage>
        <taxon>Bacteria</taxon>
        <taxon>Pseudomonadati</taxon>
        <taxon>Bacteroidota</taxon>
        <taxon>Flavobacteriia</taxon>
        <taxon>Flavobacteriales</taxon>
        <taxon>Flavobacteriaceae</taxon>
        <taxon>Aequorivita</taxon>
    </lineage>
</organism>
<evidence type="ECO:0000256" key="1">
    <source>
        <dbReference type="SAM" id="MobiDB-lite"/>
    </source>
</evidence>
<dbReference type="OrthoDB" id="1420424at2"/>
<feature type="region of interest" description="Disordered" evidence="1">
    <location>
        <begin position="241"/>
        <end position="278"/>
    </location>
</feature>
<dbReference type="eggNOG" id="ENOG502Z8M8">
    <property type="taxonomic scope" value="Bacteria"/>
</dbReference>
<name>I3YXF0_AEQSU</name>
<dbReference type="AlphaFoldDB" id="I3YXF0"/>
<feature type="compositionally biased region" description="Polar residues" evidence="1">
    <location>
        <begin position="251"/>
        <end position="264"/>
    </location>
</feature>
<dbReference type="EMBL" id="CP003280">
    <property type="protein sequence ID" value="AFL81668.1"/>
    <property type="molecule type" value="Genomic_DNA"/>
</dbReference>
<dbReference type="KEGG" id="asl:Aeqsu_2208"/>
<feature type="signal peptide" evidence="2">
    <location>
        <begin position="1"/>
        <end position="27"/>
    </location>
</feature>
<dbReference type="HOGENOM" id="CLU_562372_0_0_10"/>
<sequence length="474" mass="53538">MKNTKLYKRRTAFLLLLLIGTFGYSQQKRVESFNVSDNVEVSVNTSYTNIIFETWNKDKVEVEAYIEDEKLSEKEKQGLMKNWNLNITGNSKKIEISSDSGNQNFAVSDMPSMDFIGPLMENMVLPMLQNTKVPPLPDDLLENLGNVQFDYEAYQKDEKGYMKKFEAQMDKKFGKDFQKKMEKWGESFEDSWDDKRADSIGEAYGKRMDAWGEAYGKRMEAWGEQFGKKMEAWAEQFDEDNDDYDDSDYSKTVTNSPNGTSIVIQGSRSTKSSSGNGKKTIIIRMPKNTKTNVNIRHGNLKMADANNMRANLDYTPFKANSIDGGQTSINASYASVVVNTWKQGSLNVKYVDNCSIENVQNLSLSANSSDVRIGNITKQAFLSGSFGDLRIDKISDGFETLDINLENTDARVKVPVGAFSFYFNGKKSTLKFPKTLQLKESKNADRVLVKGFNQNNSSNKTITINSTYSNVSLQ</sequence>
<dbReference type="RefSeq" id="WP_014782921.1">
    <property type="nucleotide sequence ID" value="NC_018013.1"/>
</dbReference>
<keyword evidence="2" id="KW-0732">Signal</keyword>
<evidence type="ECO:0000313" key="4">
    <source>
        <dbReference type="Proteomes" id="UP000006049"/>
    </source>
</evidence>
<gene>
    <name evidence="3" type="ordered locus">Aeqsu_2208</name>
</gene>
<dbReference type="STRING" id="746697.Aeqsu_2208"/>